<keyword evidence="2" id="KW-1185">Reference proteome</keyword>
<sequence>MGRRRENVDQADVLGWVEQTAKYLRDQDRMPLIAGRIFGWLMICDPTEQTAAQIAARSAPAVRR</sequence>
<dbReference type="AlphaFoldDB" id="A0A927RH23"/>
<dbReference type="InterPro" id="IPR036388">
    <property type="entry name" value="WH-like_DNA-bd_sf"/>
</dbReference>
<dbReference type="RefSeq" id="WP_202896196.1">
    <property type="nucleotide sequence ID" value="NZ_BAABJL010000114.1"/>
</dbReference>
<gene>
    <name evidence="1" type="ORF">HEB94_001619</name>
</gene>
<dbReference type="Proteomes" id="UP000638648">
    <property type="component" value="Unassembled WGS sequence"/>
</dbReference>
<evidence type="ECO:0000313" key="2">
    <source>
        <dbReference type="Proteomes" id="UP000638648"/>
    </source>
</evidence>
<dbReference type="Gene3D" id="1.10.10.10">
    <property type="entry name" value="Winged helix-like DNA-binding domain superfamily/Winged helix DNA-binding domain"/>
    <property type="match status" value="1"/>
</dbReference>
<comment type="caution">
    <text evidence="1">The sequence shown here is derived from an EMBL/GenBank/DDBJ whole genome shotgun (WGS) entry which is preliminary data.</text>
</comment>
<reference evidence="1" key="1">
    <citation type="submission" date="2020-10" db="EMBL/GenBank/DDBJ databases">
        <title>Sequencing the genomes of 1000 actinobacteria strains.</title>
        <authorList>
            <person name="Klenk H.-P."/>
        </authorList>
    </citation>
    <scope>NUCLEOTIDE SEQUENCE</scope>
    <source>
        <strain evidence="1">DSM 45354</strain>
    </source>
</reference>
<name>A0A927RH23_9ACTN</name>
<evidence type="ECO:0000313" key="1">
    <source>
        <dbReference type="EMBL" id="MBE1604771.1"/>
    </source>
</evidence>
<organism evidence="1 2">
    <name type="scientific">Actinopolymorpha pittospori</name>
    <dbReference type="NCBI Taxonomy" id="648752"/>
    <lineage>
        <taxon>Bacteria</taxon>
        <taxon>Bacillati</taxon>
        <taxon>Actinomycetota</taxon>
        <taxon>Actinomycetes</taxon>
        <taxon>Propionibacteriales</taxon>
        <taxon>Actinopolymorphaceae</taxon>
        <taxon>Actinopolymorpha</taxon>
    </lineage>
</organism>
<dbReference type="EMBL" id="JADBEM010000001">
    <property type="protein sequence ID" value="MBE1604771.1"/>
    <property type="molecule type" value="Genomic_DNA"/>
</dbReference>
<proteinExistence type="predicted"/>
<protein>
    <submittedName>
        <fullName evidence="1">Uncharacterized protein</fullName>
    </submittedName>
</protein>
<accession>A0A927RH23</accession>